<feature type="transmembrane region" description="Helical" evidence="1">
    <location>
        <begin position="215"/>
        <end position="236"/>
    </location>
</feature>
<proteinExistence type="predicted"/>
<keyword evidence="1" id="KW-1133">Transmembrane helix</keyword>
<feature type="transmembrane region" description="Helical" evidence="1">
    <location>
        <begin position="178"/>
        <end position="203"/>
    </location>
</feature>
<protein>
    <submittedName>
        <fullName evidence="2">Uncharacterized protein</fullName>
    </submittedName>
</protein>
<keyword evidence="1" id="KW-0472">Membrane</keyword>
<dbReference type="AlphaFoldDB" id="A0AAD4I7W2"/>
<comment type="caution">
    <text evidence="2">The sequence shown here is derived from an EMBL/GenBank/DDBJ whole genome shotgun (WGS) entry which is preliminary data.</text>
</comment>
<keyword evidence="1" id="KW-0812">Transmembrane</keyword>
<sequence>MAPPIIDGVYSGCEEAFPTAFSQANLAFNVIFTAVFVGIFVAAFFVRGKTRGGKKLVGVPFIIALFLQALSYLLFLIGIVVYECSNMSSNDYMNISIASNVIARVADWLLLVVFAYILNSMLLKQLEISSSGSKTVFQIVVGVMATVIIADLALSNYVNTSSRKWDFDFVLTLLAARAFSLTANTLWLISVTISAAFSLSNISALRSRRLPGGDLIGWLTALYIFLFIYAILEIVFSSSLFWPSKIPLSNGLSLPFSFISALSLAVTFIFLICIAKHISWSQTIQKTELEYAPVIEQQATHGDGNGQQDYYQQTPELVYSKRADDGRRGTSTVPLMYFLLHHDTFPSYTQNLYPAPNTYAICLFHY</sequence>
<dbReference type="EMBL" id="JAANER010000009">
    <property type="protein sequence ID" value="KAG9186074.1"/>
    <property type="molecule type" value="Genomic_DNA"/>
</dbReference>
<gene>
    <name evidence="2" type="ORF">G6011_02630</name>
</gene>
<evidence type="ECO:0000256" key="1">
    <source>
        <dbReference type="SAM" id="Phobius"/>
    </source>
</evidence>
<evidence type="ECO:0000313" key="3">
    <source>
        <dbReference type="Proteomes" id="UP001199106"/>
    </source>
</evidence>
<name>A0AAD4I7W2_9PLEO</name>
<accession>A0AAD4I7W2</accession>
<feature type="transmembrane region" description="Helical" evidence="1">
    <location>
        <begin position="135"/>
        <end position="158"/>
    </location>
</feature>
<organism evidence="2 3">
    <name type="scientific">Alternaria panax</name>
    <dbReference type="NCBI Taxonomy" id="48097"/>
    <lineage>
        <taxon>Eukaryota</taxon>
        <taxon>Fungi</taxon>
        <taxon>Dikarya</taxon>
        <taxon>Ascomycota</taxon>
        <taxon>Pezizomycotina</taxon>
        <taxon>Dothideomycetes</taxon>
        <taxon>Pleosporomycetidae</taxon>
        <taxon>Pleosporales</taxon>
        <taxon>Pleosporineae</taxon>
        <taxon>Pleosporaceae</taxon>
        <taxon>Alternaria</taxon>
        <taxon>Alternaria sect. Panax</taxon>
    </lineage>
</organism>
<feature type="transmembrane region" description="Helical" evidence="1">
    <location>
        <begin position="26"/>
        <end position="46"/>
    </location>
</feature>
<feature type="transmembrane region" description="Helical" evidence="1">
    <location>
        <begin position="101"/>
        <end position="123"/>
    </location>
</feature>
<feature type="transmembrane region" description="Helical" evidence="1">
    <location>
        <begin position="58"/>
        <end position="81"/>
    </location>
</feature>
<reference evidence="2" key="1">
    <citation type="submission" date="2021-07" db="EMBL/GenBank/DDBJ databases">
        <title>Genome Resource of American Ginseng Black Spot Pathogen Alternaria panax.</title>
        <authorList>
            <person name="Qiu C."/>
            <person name="Wang W."/>
            <person name="Liu Z."/>
        </authorList>
    </citation>
    <scope>NUCLEOTIDE SEQUENCE</scope>
    <source>
        <strain evidence="2">BNCC115425</strain>
    </source>
</reference>
<evidence type="ECO:0000313" key="2">
    <source>
        <dbReference type="EMBL" id="KAG9186074.1"/>
    </source>
</evidence>
<feature type="transmembrane region" description="Helical" evidence="1">
    <location>
        <begin position="256"/>
        <end position="275"/>
    </location>
</feature>
<keyword evidence="3" id="KW-1185">Reference proteome</keyword>
<dbReference type="Proteomes" id="UP001199106">
    <property type="component" value="Unassembled WGS sequence"/>
</dbReference>